<evidence type="ECO:0000313" key="2">
    <source>
        <dbReference type="Proteomes" id="UP000814033"/>
    </source>
</evidence>
<dbReference type="Proteomes" id="UP000814033">
    <property type="component" value="Unassembled WGS sequence"/>
</dbReference>
<accession>A0ACB8RSV8</accession>
<gene>
    <name evidence="1" type="ORF">FA95DRAFT_1606542</name>
</gene>
<protein>
    <submittedName>
        <fullName evidence="1">Uncharacterized protein</fullName>
    </submittedName>
</protein>
<keyword evidence="2" id="KW-1185">Reference proteome</keyword>
<name>A0ACB8RSV8_9AGAM</name>
<proteinExistence type="predicted"/>
<organism evidence="1 2">
    <name type="scientific">Auriscalpium vulgare</name>
    <dbReference type="NCBI Taxonomy" id="40419"/>
    <lineage>
        <taxon>Eukaryota</taxon>
        <taxon>Fungi</taxon>
        <taxon>Dikarya</taxon>
        <taxon>Basidiomycota</taxon>
        <taxon>Agaricomycotina</taxon>
        <taxon>Agaricomycetes</taxon>
        <taxon>Russulales</taxon>
        <taxon>Auriscalpiaceae</taxon>
        <taxon>Auriscalpium</taxon>
    </lineage>
</organism>
<evidence type="ECO:0000313" key="1">
    <source>
        <dbReference type="EMBL" id="KAI0046897.1"/>
    </source>
</evidence>
<comment type="caution">
    <text evidence="1">The sequence shown here is derived from an EMBL/GenBank/DDBJ whole genome shotgun (WGS) entry which is preliminary data.</text>
</comment>
<dbReference type="EMBL" id="MU275915">
    <property type="protein sequence ID" value="KAI0046897.1"/>
    <property type="molecule type" value="Genomic_DNA"/>
</dbReference>
<reference evidence="1" key="2">
    <citation type="journal article" date="2022" name="New Phytol.">
        <title>Evolutionary transition to the ectomycorrhizal habit in the genomes of a hyperdiverse lineage of mushroom-forming fungi.</title>
        <authorList>
            <person name="Looney B."/>
            <person name="Miyauchi S."/>
            <person name="Morin E."/>
            <person name="Drula E."/>
            <person name="Courty P.E."/>
            <person name="Kohler A."/>
            <person name="Kuo A."/>
            <person name="LaButti K."/>
            <person name="Pangilinan J."/>
            <person name="Lipzen A."/>
            <person name="Riley R."/>
            <person name="Andreopoulos W."/>
            <person name="He G."/>
            <person name="Johnson J."/>
            <person name="Nolan M."/>
            <person name="Tritt A."/>
            <person name="Barry K.W."/>
            <person name="Grigoriev I.V."/>
            <person name="Nagy L.G."/>
            <person name="Hibbett D."/>
            <person name="Henrissat B."/>
            <person name="Matheny P.B."/>
            <person name="Labbe J."/>
            <person name="Martin F.M."/>
        </authorList>
    </citation>
    <scope>NUCLEOTIDE SEQUENCE</scope>
    <source>
        <strain evidence="1">FP105234-sp</strain>
    </source>
</reference>
<sequence length="215" mass="23345">MTHFLKSIAVPGLALAAFIDIALASTLAFYLFKGRTGWKRSDTVVNKLILYTVTTGFVPAVDNVLTLIFFVVKPKTFYHQFFNFMLCRCELMSLIALLGPSQFFLIAFQTWIMLVRLTVYTNTFLATLNARASMRSLASNSTFGPQSLATVGIENGSAPKLGKVGRHGGDTLSTFQAVNVHSVQGGADSDFELKIPAGALQAGHVRSIESAENEA</sequence>
<reference evidence="1" key="1">
    <citation type="submission" date="2021-02" db="EMBL/GenBank/DDBJ databases">
        <authorList>
            <consortium name="DOE Joint Genome Institute"/>
            <person name="Ahrendt S."/>
            <person name="Looney B.P."/>
            <person name="Miyauchi S."/>
            <person name="Morin E."/>
            <person name="Drula E."/>
            <person name="Courty P.E."/>
            <person name="Chicoki N."/>
            <person name="Fauchery L."/>
            <person name="Kohler A."/>
            <person name="Kuo A."/>
            <person name="Labutti K."/>
            <person name="Pangilinan J."/>
            <person name="Lipzen A."/>
            <person name="Riley R."/>
            <person name="Andreopoulos W."/>
            <person name="He G."/>
            <person name="Johnson J."/>
            <person name="Barry K.W."/>
            <person name="Grigoriev I.V."/>
            <person name="Nagy L."/>
            <person name="Hibbett D."/>
            <person name="Henrissat B."/>
            <person name="Matheny P.B."/>
            <person name="Labbe J."/>
            <person name="Martin F."/>
        </authorList>
    </citation>
    <scope>NUCLEOTIDE SEQUENCE</scope>
    <source>
        <strain evidence="1">FP105234-sp</strain>
    </source>
</reference>